<organism evidence="3 4">
    <name type="scientific">Stigmatella aurantiaca (strain DW4/3-1)</name>
    <dbReference type="NCBI Taxonomy" id="378806"/>
    <lineage>
        <taxon>Bacteria</taxon>
        <taxon>Pseudomonadati</taxon>
        <taxon>Myxococcota</taxon>
        <taxon>Myxococcia</taxon>
        <taxon>Myxococcales</taxon>
        <taxon>Cystobacterineae</taxon>
        <taxon>Archangiaceae</taxon>
        <taxon>Stigmatella</taxon>
    </lineage>
</organism>
<evidence type="ECO:0000256" key="1">
    <source>
        <dbReference type="SAM" id="MobiDB-lite"/>
    </source>
</evidence>
<dbReference type="EMBL" id="AAMD01000352">
    <property type="protein sequence ID" value="EAU61718.1"/>
    <property type="molecule type" value="Genomic_DNA"/>
</dbReference>
<evidence type="ECO:0000313" key="3">
    <source>
        <dbReference type="EMBL" id="EAU61718.1"/>
    </source>
</evidence>
<accession>Q08MK9</accession>
<sequence length="93" mass="9759">PTPPPVARTWAPHSSSKDFSPGTALSAASVSAWIFPFMGQAGVVSSIFSFTASPLMRMSFTIPAFTRSTCNSGSTTLDIAARMSRSETLIGNT</sequence>
<gene>
    <name evidence="3" type="ORF">STIAU_6576</name>
</gene>
<feature type="non-terminal residue" evidence="3">
    <location>
        <position position="1"/>
    </location>
</feature>
<proteinExistence type="predicted"/>
<dbReference type="Proteomes" id="UP000032702">
    <property type="component" value="Unassembled WGS sequence"/>
</dbReference>
<keyword evidence="2" id="KW-0812">Transmembrane</keyword>
<protein>
    <submittedName>
        <fullName evidence="3">Uncharacterized protein</fullName>
    </submittedName>
</protein>
<evidence type="ECO:0000313" key="4">
    <source>
        <dbReference type="Proteomes" id="UP000032702"/>
    </source>
</evidence>
<name>Q08MK9_STIAD</name>
<dbReference type="AlphaFoldDB" id="Q08MK9"/>
<keyword evidence="2" id="KW-0472">Membrane</keyword>
<comment type="caution">
    <text evidence="3">The sequence shown here is derived from an EMBL/GenBank/DDBJ whole genome shotgun (WGS) entry which is preliminary data.</text>
</comment>
<feature type="region of interest" description="Disordered" evidence="1">
    <location>
        <begin position="1"/>
        <end position="21"/>
    </location>
</feature>
<feature type="transmembrane region" description="Helical" evidence="2">
    <location>
        <begin position="30"/>
        <end position="50"/>
    </location>
</feature>
<keyword evidence="2" id="KW-1133">Transmembrane helix</keyword>
<reference evidence="3 4" key="1">
    <citation type="submission" date="2006-04" db="EMBL/GenBank/DDBJ databases">
        <authorList>
            <person name="Nierman W.C."/>
        </authorList>
    </citation>
    <scope>NUCLEOTIDE SEQUENCE [LARGE SCALE GENOMIC DNA]</scope>
    <source>
        <strain evidence="3 4">DW4/3-1</strain>
    </source>
</reference>
<evidence type="ECO:0000256" key="2">
    <source>
        <dbReference type="SAM" id="Phobius"/>
    </source>
</evidence>